<proteinExistence type="predicted"/>
<name>A0A9P7NH70_9HYPO</name>
<sequence length="61" mass="7087">MPPYMKWDEKVHLDILLAVFQHVKFTSEQIGSVMSDLTGLGYTFSESALRYSHFHSFPPRL</sequence>
<keyword evidence="2" id="KW-1185">Reference proteome</keyword>
<reference evidence="1" key="1">
    <citation type="journal article" date="2020" name="bioRxiv">
        <title>Whole genome comparisons of ergot fungi reveals the divergence and evolution of species within the genus Claviceps are the result of varying mechanisms driving genome evolution and host range expansion.</title>
        <authorList>
            <person name="Wyka S.A."/>
            <person name="Mondo S.J."/>
            <person name="Liu M."/>
            <person name="Dettman J."/>
            <person name="Nalam V."/>
            <person name="Broders K.D."/>
        </authorList>
    </citation>
    <scope>NUCLEOTIDE SEQUENCE</scope>
    <source>
        <strain evidence="1">CCC 602</strain>
    </source>
</reference>
<gene>
    <name evidence="1" type="ORF">E4U43_004803</name>
</gene>
<protein>
    <submittedName>
        <fullName evidence="1">Uncharacterized protein</fullName>
    </submittedName>
</protein>
<evidence type="ECO:0000313" key="1">
    <source>
        <dbReference type="EMBL" id="KAG6015782.1"/>
    </source>
</evidence>
<evidence type="ECO:0000313" key="2">
    <source>
        <dbReference type="Proteomes" id="UP000748025"/>
    </source>
</evidence>
<dbReference type="AlphaFoldDB" id="A0A9P7NH70"/>
<organism evidence="1 2">
    <name type="scientific">Claviceps pusilla</name>
    <dbReference type="NCBI Taxonomy" id="123648"/>
    <lineage>
        <taxon>Eukaryota</taxon>
        <taxon>Fungi</taxon>
        <taxon>Dikarya</taxon>
        <taxon>Ascomycota</taxon>
        <taxon>Pezizomycotina</taxon>
        <taxon>Sordariomycetes</taxon>
        <taxon>Hypocreomycetidae</taxon>
        <taxon>Hypocreales</taxon>
        <taxon>Clavicipitaceae</taxon>
        <taxon>Claviceps</taxon>
    </lineage>
</organism>
<dbReference type="EMBL" id="SRPW01000312">
    <property type="protein sequence ID" value="KAG6015782.1"/>
    <property type="molecule type" value="Genomic_DNA"/>
</dbReference>
<dbReference type="OrthoDB" id="4525115at2759"/>
<accession>A0A9P7NH70</accession>
<comment type="caution">
    <text evidence="1">The sequence shown here is derived from an EMBL/GenBank/DDBJ whole genome shotgun (WGS) entry which is preliminary data.</text>
</comment>
<dbReference type="Proteomes" id="UP000748025">
    <property type="component" value="Unassembled WGS sequence"/>
</dbReference>